<keyword evidence="1" id="KW-0472">Membrane</keyword>
<keyword evidence="1" id="KW-0812">Transmembrane</keyword>
<evidence type="ECO:0000313" key="2">
    <source>
        <dbReference type="EMBL" id="CAL8098071.1"/>
    </source>
</evidence>
<keyword evidence="3" id="KW-1185">Reference proteome</keyword>
<feature type="transmembrane region" description="Helical" evidence="1">
    <location>
        <begin position="67"/>
        <end position="91"/>
    </location>
</feature>
<dbReference type="Gene3D" id="1.20.1070.10">
    <property type="entry name" value="Rhodopsin 7-helix transmembrane proteins"/>
    <property type="match status" value="1"/>
</dbReference>
<dbReference type="EMBL" id="CAXLJM020000030">
    <property type="protein sequence ID" value="CAL8098071.1"/>
    <property type="molecule type" value="Genomic_DNA"/>
</dbReference>
<organism evidence="2 3">
    <name type="scientific">Orchesella dallaii</name>
    <dbReference type="NCBI Taxonomy" id="48710"/>
    <lineage>
        <taxon>Eukaryota</taxon>
        <taxon>Metazoa</taxon>
        <taxon>Ecdysozoa</taxon>
        <taxon>Arthropoda</taxon>
        <taxon>Hexapoda</taxon>
        <taxon>Collembola</taxon>
        <taxon>Entomobryomorpha</taxon>
        <taxon>Entomobryoidea</taxon>
        <taxon>Orchesellidae</taxon>
        <taxon>Orchesellinae</taxon>
        <taxon>Orchesella</taxon>
    </lineage>
</organism>
<feature type="transmembrane region" description="Helical" evidence="1">
    <location>
        <begin position="103"/>
        <end position="132"/>
    </location>
</feature>
<comment type="caution">
    <text evidence="2">The sequence shown here is derived from an EMBL/GenBank/DDBJ whole genome shotgun (WGS) entry which is preliminary data.</text>
</comment>
<name>A0ABP1QEL7_9HEXA</name>
<dbReference type="SUPFAM" id="SSF81321">
    <property type="entry name" value="Family A G protein-coupled receptor-like"/>
    <property type="match status" value="1"/>
</dbReference>
<gene>
    <name evidence="2" type="ORF">ODALV1_LOCUS9824</name>
</gene>
<evidence type="ECO:0000313" key="3">
    <source>
        <dbReference type="Proteomes" id="UP001642540"/>
    </source>
</evidence>
<sequence length="141" mass="15690">MANESAIELIYVSIFSCFIIDLPNDGSGQDCSQTNQSICIECATKMVRFFSRELITDKDGWGHSISFWIWLLIVGVGICGILMNGLIIFILNSRDKKNGPSMFDYLVTYLAVFDIFCSIASILAATSLIAIFGKYLTEKFS</sequence>
<reference evidence="2 3" key="1">
    <citation type="submission" date="2024-08" db="EMBL/GenBank/DDBJ databases">
        <authorList>
            <person name="Cucini C."/>
            <person name="Frati F."/>
        </authorList>
    </citation>
    <scope>NUCLEOTIDE SEQUENCE [LARGE SCALE GENOMIC DNA]</scope>
</reference>
<dbReference type="Proteomes" id="UP001642540">
    <property type="component" value="Unassembled WGS sequence"/>
</dbReference>
<protein>
    <submittedName>
        <fullName evidence="2">Uncharacterized protein</fullName>
    </submittedName>
</protein>
<proteinExistence type="predicted"/>
<accession>A0ABP1QEL7</accession>
<keyword evidence="1" id="KW-1133">Transmembrane helix</keyword>
<evidence type="ECO:0000256" key="1">
    <source>
        <dbReference type="SAM" id="Phobius"/>
    </source>
</evidence>